<evidence type="ECO:0000313" key="9">
    <source>
        <dbReference type="Proteomes" id="UP001152759"/>
    </source>
</evidence>
<dbReference type="Gene3D" id="3.30.2410.10">
    <property type="entry name" value="Hect, E3 ligase catalytic domain"/>
    <property type="match status" value="1"/>
</dbReference>
<evidence type="ECO:0000256" key="1">
    <source>
        <dbReference type="ARBA" id="ARBA00000885"/>
    </source>
</evidence>
<dbReference type="SMART" id="SM00119">
    <property type="entry name" value="HECTc"/>
    <property type="match status" value="1"/>
</dbReference>
<reference evidence="8" key="1">
    <citation type="submission" date="2021-12" db="EMBL/GenBank/DDBJ databases">
        <authorList>
            <person name="King R."/>
        </authorList>
    </citation>
    <scope>NUCLEOTIDE SEQUENCE</scope>
</reference>
<dbReference type="KEGG" id="btab:109040628"/>
<evidence type="ECO:0000256" key="6">
    <source>
        <dbReference type="PROSITE-ProRule" id="PRU00104"/>
    </source>
</evidence>
<evidence type="ECO:0000259" key="7">
    <source>
        <dbReference type="PROSITE" id="PS50237"/>
    </source>
</evidence>
<feature type="domain" description="HECT" evidence="7">
    <location>
        <begin position="491"/>
        <end position="802"/>
    </location>
</feature>
<dbReference type="Gene3D" id="3.90.1750.10">
    <property type="entry name" value="Hect, E3 ligase catalytic domains"/>
    <property type="match status" value="1"/>
</dbReference>
<evidence type="ECO:0000313" key="8">
    <source>
        <dbReference type="EMBL" id="CAH0385996.1"/>
    </source>
</evidence>
<feature type="active site" description="Glycyl thioester intermediate" evidence="6">
    <location>
        <position position="770"/>
    </location>
</feature>
<keyword evidence="9" id="KW-1185">Reference proteome</keyword>
<dbReference type="GO" id="GO:0016567">
    <property type="term" value="P:protein ubiquitination"/>
    <property type="evidence" value="ECO:0007669"/>
    <property type="project" value="TreeGrafter"/>
</dbReference>
<dbReference type="Pfam" id="PF00632">
    <property type="entry name" value="HECT"/>
    <property type="match status" value="1"/>
</dbReference>
<evidence type="ECO:0000256" key="4">
    <source>
        <dbReference type="ARBA" id="ARBA00022679"/>
    </source>
</evidence>
<dbReference type="PANTHER" id="PTHR11254:SF440">
    <property type="entry name" value="E3 UBIQUITIN-PROTEIN LIGASE NEDD-4"/>
    <property type="match status" value="1"/>
</dbReference>
<dbReference type="OrthoDB" id="6776505at2759"/>
<dbReference type="AlphaFoldDB" id="A0A9P0A8A9"/>
<dbReference type="PANTHER" id="PTHR11254">
    <property type="entry name" value="HECT DOMAIN UBIQUITIN-PROTEIN LIGASE"/>
    <property type="match status" value="1"/>
</dbReference>
<keyword evidence="5 6" id="KW-0833">Ubl conjugation pathway</keyword>
<dbReference type="Proteomes" id="UP001152759">
    <property type="component" value="Chromosome 3"/>
</dbReference>
<comment type="catalytic activity">
    <reaction evidence="1">
        <text>S-ubiquitinyl-[E2 ubiquitin-conjugating enzyme]-L-cysteine + [acceptor protein]-L-lysine = [E2 ubiquitin-conjugating enzyme]-L-cysteine + N(6)-ubiquitinyl-[acceptor protein]-L-lysine.</text>
        <dbReference type="EC" id="2.3.2.26"/>
    </reaction>
</comment>
<dbReference type="InterPro" id="IPR000569">
    <property type="entry name" value="HECT_dom"/>
</dbReference>
<dbReference type="EMBL" id="OU963864">
    <property type="protein sequence ID" value="CAH0385996.1"/>
    <property type="molecule type" value="Genomic_DNA"/>
</dbReference>
<dbReference type="InterPro" id="IPR050409">
    <property type="entry name" value="E3_ubiq-protein_ligase"/>
</dbReference>
<gene>
    <name evidence="8" type="ORF">BEMITA_LOCUS5168</name>
</gene>
<dbReference type="InterPro" id="IPR035983">
    <property type="entry name" value="Hect_E3_ubiquitin_ligase"/>
</dbReference>
<protein>
    <recommendedName>
        <fullName evidence="3">HECT-type E3 ubiquitin transferase</fullName>
        <ecNumber evidence="3">2.3.2.26</ecNumber>
    </recommendedName>
</protein>
<comment type="pathway">
    <text evidence="2">Protein modification; protein ubiquitination.</text>
</comment>
<accession>A0A9P0A8A9</accession>
<dbReference type="SUPFAM" id="SSF56204">
    <property type="entry name" value="Hect, E3 ligase catalytic domain"/>
    <property type="match status" value="1"/>
</dbReference>
<evidence type="ECO:0000256" key="3">
    <source>
        <dbReference type="ARBA" id="ARBA00012485"/>
    </source>
</evidence>
<keyword evidence="4" id="KW-0808">Transferase</keyword>
<dbReference type="GO" id="GO:0006511">
    <property type="term" value="P:ubiquitin-dependent protein catabolic process"/>
    <property type="evidence" value="ECO:0007669"/>
    <property type="project" value="TreeGrafter"/>
</dbReference>
<proteinExistence type="predicted"/>
<name>A0A9P0A8A9_BEMTA</name>
<organism evidence="8 9">
    <name type="scientific">Bemisia tabaci</name>
    <name type="common">Sweetpotato whitefly</name>
    <name type="synonym">Aleurodes tabaci</name>
    <dbReference type="NCBI Taxonomy" id="7038"/>
    <lineage>
        <taxon>Eukaryota</taxon>
        <taxon>Metazoa</taxon>
        <taxon>Ecdysozoa</taxon>
        <taxon>Arthropoda</taxon>
        <taxon>Hexapoda</taxon>
        <taxon>Insecta</taxon>
        <taxon>Pterygota</taxon>
        <taxon>Neoptera</taxon>
        <taxon>Paraneoptera</taxon>
        <taxon>Hemiptera</taxon>
        <taxon>Sternorrhyncha</taxon>
        <taxon>Aleyrodoidea</taxon>
        <taxon>Aleyrodidae</taxon>
        <taxon>Aleyrodinae</taxon>
        <taxon>Bemisia</taxon>
    </lineage>
</organism>
<evidence type="ECO:0000256" key="5">
    <source>
        <dbReference type="ARBA" id="ARBA00022786"/>
    </source>
</evidence>
<dbReference type="EC" id="2.3.2.26" evidence="3"/>
<dbReference type="GO" id="GO:0005737">
    <property type="term" value="C:cytoplasm"/>
    <property type="evidence" value="ECO:0007669"/>
    <property type="project" value="TreeGrafter"/>
</dbReference>
<dbReference type="PROSITE" id="PS50237">
    <property type="entry name" value="HECT"/>
    <property type="match status" value="1"/>
</dbReference>
<dbReference type="GO" id="GO:0061630">
    <property type="term" value="F:ubiquitin protein ligase activity"/>
    <property type="evidence" value="ECO:0007669"/>
    <property type="project" value="UniProtKB-EC"/>
</dbReference>
<dbReference type="GO" id="GO:0009966">
    <property type="term" value="P:regulation of signal transduction"/>
    <property type="evidence" value="ECO:0007669"/>
    <property type="project" value="UniProtKB-ARBA"/>
</dbReference>
<evidence type="ECO:0000256" key="2">
    <source>
        <dbReference type="ARBA" id="ARBA00004906"/>
    </source>
</evidence>
<sequence length="802" mass="90655">MKPEKKARLSNLMNKFSEIINDSDDSVSFSDDDGSSLLETCPAKKEVSKKTKMLFQKYVKTPDQPRGKRKIKSKSTKTEQSATVYTVVLLEDINRQTPLSGKEYSEHAEKLLIKEPITICKTLTAEALRTKLQQLFINHLQSVEFDILKKIGDKLLPPTLPTGEKLDGTNFAFIFHRKTVFLRPHTPLCLPADTFSGPSTSTLITSSSNTPSTAGEVSKKEEISSAPVFTIVLLEDSSRDSPLSAKEYSNHGILQLIKEPVPLSRDLSEEQLYNKLRNLFESQLKTTNFTICKKIGAKILPPSLPAGMKLNGDSFSRLFYKKTVYLRPHKSLAQIESNGDDDCEIVESNNDNIAEEDDCVVIEDDNNVVQQENESQINRNDDDDDDNEEYLQNILLESGDTFAVQSIDRGLSDCINVNQYPAAQQYNTETVIENGEEKFRNAVNTLRTSINVGQNKAIKIMRGRVKRSLFEAIKKLEFSPSNGIFFKILDKFGVDEEAIDSGGVSREVFTLAFDEIRTSPMFEGPEFERNLALDNNSKRERDYYYLGVVIAMAIAHNLPLPRFFSSELYSFILSGKYERELKIESVMDLNLKNQIVKVDDCKDLATLQDLVYEFNLPGVSSVKSFNEKRMVVRDALNSILNVPMEGVFSQFLDGLASLGVLDLIRKEPVVFRSAFLRSKVPLTASVFTTQFKINWSQDVFKKEAEEEIFIKFINFLDDVEGGFSEIVMEDILQFVTGSKHLPPGGFEPRPVLTFYHNETGWRPMPCANVCGYILKLPVYSYTAEEFRQVFEEAVKTECFGRA</sequence>